<dbReference type="RefSeq" id="XP_026613899.1">
    <property type="nucleotide sequence ID" value="XM_026754130.1"/>
</dbReference>
<name>A0A397GTU3_ASPTH</name>
<evidence type="ECO:0000313" key="4">
    <source>
        <dbReference type="Proteomes" id="UP000215305"/>
    </source>
</evidence>
<dbReference type="AlphaFoldDB" id="A0A397GTU3"/>
<evidence type="ECO:0000256" key="1">
    <source>
        <dbReference type="SAM" id="MobiDB-lite"/>
    </source>
</evidence>
<dbReference type="STRING" id="41047.A0A397GTU3"/>
<gene>
    <name evidence="3" type="ORF">CDV56_100511</name>
</gene>
<dbReference type="PANTHER" id="PTHR31758:SF2">
    <property type="entry name" value="BTB_POZ DOMAIN-CONTAINING PROTEIN YLR108C"/>
    <property type="match status" value="1"/>
</dbReference>
<dbReference type="SUPFAM" id="SSF54695">
    <property type="entry name" value="POZ domain"/>
    <property type="match status" value="2"/>
</dbReference>
<feature type="region of interest" description="Disordered" evidence="1">
    <location>
        <begin position="1"/>
        <end position="22"/>
    </location>
</feature>
<reference evidence="3" key="1">
    <citation type="submission" date="2018-08" db="EMBL/GenBank/DDBJ databases">
        <title>Draft genome sequence of azole-resistant Aspergillus thermomutatus (Neosartorya pseudofischeri) strain HMR AF 39, isolated from a human nasal aspirate.</title>
        <authorList>
            <person name="Parent-Michaud M."/>
            <person name="Dufresne P.J."/>
            <person name="Fournier E."/>
            <person name="Martineau C."/>
            <person name="Moreira S."/>
            <person name="Perkins V."/>
            <person name="De Repentigny L."/>
            <person name="Dufresne S.F."/>
        </authorList>
    </citation>
    <scope>NUCLEOTIDE SEQUENCE [LARGE SCALE GENOMIC DNA]</scope>
    <source>
        <strain evidence="3">HMR AF 39</strain>
    </source>
</reference>
<dbReference type="GeneID" id="38122485"/>
<sequence length="451" mass="50748">MASNDSGSQRGSSPTKRAKSTLPPEKVFSIQIGTELFRLSGASIASDAPSYFSQFFEEQLRQNGENANIRTLYIDRDPETFREIARHLQGYHVEPKDESQFVKLFADAQFYTLPRLISQLFESQIFIQIGERHFQISRDIFSGPGDSPNFFSLGFAIFFANPSEIFPGLDRHGLLRPPAIVPPRVTHRSGDVFAQLLHLLRGYPLQIRNEEHRAELLRDCRYFHLRGLEQKLIPHHISFNPIPQRSEIVIRLDDVRPSGIRHARDDNSKHTGSPTRDRVTYARPFVDETPHDLILEIGDESTILNARTMRAGFLNLAKARMASLAQVIAKKLDLEGGGSLYRTGEPAHPSTGGDSFSIRFEPETELILNGQAVDYLDFPGGTAESSERPPAKRKRVEEELESGCLVVRNGQWRLVVDSGPAASAELVLIAVKLDVYTEERMRNRSRGFLGS</sequence>
<dbReference type="Proteomes" id="UP000215305">
    <property type="component" value="Unassembled WGS sequence"/>
</dbReference>
<feature type="domain" description="Potassium channel tetramerisation-type BTB" evidence="2">
    <location>
        <begin position="30"/>
        <end position="118"/>
    </location>
</feature>
<dbReference type="PANTHER" id="PTHR31758">
    <property type="entry name" value="BTB/POZ DOMAIN-CONTAINING PROTEIN YLR108C"/>
    <property type="match status" value="1"/>
</dbReference>
<dbReference type="Pfam" id="PF02214">
    <property type="entry name" value="BTB_2"/>
    <property type="match status" value="1"/>
</dbReference>
<dbReference type="GO" id="GO:0051260">
    <property type="term" value="P:protein homooligomerization"/>
    <property type="evidence" value="ECO:0007669"/>
    <property type="project" value="InterPro"/>
</dbReference>
<organism evidence="3 4">
    <name type="scientific">Aspergillus thermomutatus</name>
    <name type="common">Neosartorya pseudofischeri</name>
    <dbReference type="NCBI Taxonomy" id="41047"/>
    <lineage>
        <taxon>Eukaryota</taxon>
        <taxon>Fungi</taxon>
        <taxon>Dikarya</taxon>
        <taxon>Ascomycota</taxon>
        <taxon>Pezizomycotina</taxon>
        <taxon>Eurotiomycetes</taxon>
        <taxon>Eurotiomycetidae</taxon>
        <taxon>Eurotiales</taxon>
        <taxon>Aspergillaceae</taxon>
        <taxon>Aspergillus</taxon>
        <taxon>Aspergillus subgen. Fumigati</taxon>
    </lineage>
</organism>
<evidence type="ECO:0000313" key="3">
    <source>
        <dbReference type="EMBL" id="RHZ54225.1"/>
    </source>
</evidence>
<evidence type="ECO:0000259" key="2">
    <source>
        <dbReference type="Pfam" id="PF02214"/>
    </source>
</evidence>
<dbReference type="OrthoDB" id="2414723at2759"/>
<dbReference type="Gene3D" id="3.30.710.10">
    <property type="entry name" value="Potassium Channel Kv1.1, Chain A"/>
    <property type="match status" value="2"/>
</dbReference>
<feature type="compositionally biased region" description="Polar residues" evidence="1">
    <location>
        <begin position="1"/>
        <end position="15"/>
    </location>
</feature>
<dbReference type="EMBL" id="NKHU02000113">
    <property type="protein sequence ID" value="RHZ54225.1"/>
    <property type="molecule type" value="Genomic_DNA"/>
</dbReference>
<dbReference type="CDD" id="cd18316">
    <property type="entry name" value="BTB_POZ_KCTD-like"/>
    <property type="match status" value="1"/>
</dbReference>
<comment type="caution">
    <text evidence="3">The sequence shown here is derived from an EMBL/GenBank/DDBJ whole genome shotgun (WGS) entry which is preliminary data.</text>
</comment>
<proteinExistence type="predicted"/>
<dbReference type="InterPro" id="IPR011333">
    <property type="entry name" value="SKP1/BTB/POZ_sf"/>
</dbReference>
<protein>
    <recommendedName>
        <fullName evidence="2">Potassium channel tetramerisation-type BTB domain-containing protein</fullName>
    </recommendedName>
</protein>
<keyword evidence="4" id="KW-1185">Reference proteome</keyword>
<dbReference type="InterPro" id="IPR003131">
    <property type="entry name" value="T1-type_BTB"/>
</dbReference>
<accession>A0A397GTU3</accession>
<dbReference type="VEuPathDB" id="FungiDB:CDV56_100511"/>